<comment type="caution">
    <text evidence="3">The sequence shown here is derived from an EMBL/GenBank/DDBJ whole genome shotgun (WGS) entry which is preliminary data.</text>
</comment>
<keyword evidence="1" id="KW-0812">Transmembrane</keyword>
<feature type="domain" description="Cation-transporting P-type ATPase C-terminal" evidence="2">
    <location>
        <begin position="1"/>
        <end position="88"/>
    </location>
</feature>
<proteinExistence type="predicted"/>
<keyword evidence="4" id="KW-1185">Reference proteome</keyword>
<evidence type="ECO:0000313" key="4">
    <source>
        <dbReference type="Proteomes" id="UP000193317"/>
    </source>
</evidence>
<evidence type="ECO:0000259" key="2">
    <source>
        <dbReference type="Pfam" id="PF00689"/>
    </source>
</evidence>
<reference evidence="3 4" key="1">
    <citation type="submission" date="2016-01" db="EMBL/GenBank/DDBJ databases">
        <title>The new phylogeny of the genus Mycobacterium.</title>
        <authorList>
            <person name="Tarcisio F."/>
            <person name="Conor M."/>
            <person name="Antonella G."/>
            <person name="Elisabetta G."/>
            <person name="Giulia F.S."/>
            <person name="Sara T."/>
            <person name="Anna F."/>
            <person name="Clotilde B."/>
            <person name="Roberto B."/>
            <person name="Veronica D.S."/>
            <person name="Fabio R."/>
            <person name="Monica P."/>
            <person name="Olivier J."/>
            <person name="Enrico T."/>
            <person name="Nicola S."/>
        </authorList>
    </citation>
    <scope>NUCLEOTIDE SEQUENCE [LARGE SCALE GENOMIC DNA]</scope>
    <source>
        <strain evidence="3 4">DSM 44166</strain>
    </source>
</reference>
<accession>A0A1X2DQD0</accession>
<dbReference type="AlphaFoldDB" id="A0A1X2DQD0"/>
<dbReference type="InterPro" id="IPR023298">
    <property type="entry name" value="ATPase_P-typ_TM_dom_sf"/>
</dbReference>
<name>A0A1X2DQD0_MYCSZ</name>
<evidence type="ECO:0000313" key="3">
    <source>
        <dbReference type="EMBL" id="ORW90395.1"/>
    </source>
</evidence>
<dbReference type="SUPFAM" id="SSF81665">
    <property type="entry name" value="Calcium ATPase, transmembrane domain M"/>
    <property type="match status" value="1"/>
</dbReference>
<keyword evidence="1" id="KW-0472">Membrane</keyword>
<dbReference type="Proteomes" id="UP000193317">
    <property type="component" value="Unassembled WGS sequence"/>
</dbReference>
<sequence>MSFAAIVACQVGTALASRTAWASLKSVGLMTNPLVLSGIAFELIFAAAVIDLPPLQFVFDTAAPDPWMLLMLLPMPWDVWGIDEIYRWRLRRTGDF</sequence>
<feature type="transmembrane region" description="Helical" evidence="1">
    <location>
        <begin position="32"/>
        <end position="50"/>
    </location>
</feature>
<dbReference type="Pfam" id="PF00689">
    <property type="entry name" value="Cation_ATPase_C"/>
    <property type="match status" value="1"/>
</dbReference>
<evidence type="ECO:0000256" key="1">
    <source>
        <dbReference type="SAM" id="Phobius"/>
    </source>
</evidence>
<dbReference type="Gene3D" id="1.20.1110.10">
    <property type="entry name" value="Calcium-transporting ATPase, transmembrane domain"/>
    <property type="match status" value="1"/>
</dbReference>
<gene>
    <name evidence="3" type="ORF">AWC27_11045</name>
</gene>
<dbReference type="InterPro" id="IPR006068">
    <property type="entry name" value="ATPase_P-typ_cation-transptr_C"/>
</dbReference>
<protein>
    <recommendedName>
        <fullName evidence="2">Cation-transporting P-type ATPase C-terminal domain-containing protein</fullName>
    </recommendedName>
</protein>
<dbReference type="RefSeq" id="WP_085672872.1">
    <property type="nucleotide sequence ID" value="NZ_JACKRU010000195.1"/>
</dbReference>
<dbReference type="EMBL" id="LQPW01000163">
    <property type="protein sequence ID" value="ORW90395.1"/>
    <property type="molecule type" value="Genomic_DNA"/>
</dbReference>
<organism evidence="3 4">
    <name type="scientific">Mycobacterium szulgai</name>
    <dbReference type="NCBI Taxonomy" id="1787"/>
    <lineage>
        <taxon>Bacteria</taxon>
        <taxon>Bacillati</taxon>
        <taxon>Actinomycetota</taxon>
        <taxon>Actinomycetes</taxon>
        <taxon>Mycobacteriales</taxon>
        <taxon>Mycobacteriaceae</taxon>
        <taxon>Mycobacterium</taxon>
    </lineage>
</organism>
<keyword evidence="1" id="KW-1133">Transmembrane helix</keyword>
<dbReference type="OrthoDB" id="9814270at2"/>